<evidence type="ECO:0000256" key="1">
    <source>
        <dbReference type="ARBA" id="ARBA00004123"/>
    </source>
</evidence>
<sequence>MMEMRLKSSREDMGIKQEDHRSLWRQQWNNPRIVRVSKTFGGKDRHSKVCTVRGLRDRRIRLSVTTAIQVYDLQNRLGLSQPSKVIDWLLEAAKNDVDLLPPLQFPPGFHNPNLTGGGESNFPGIFESFDLGSCSQRESLDLEKSKWVKFDQRNTNHHDHGFNIDHHHHHHHFSNSVQSNKLYFPTSSSSSYHYNLGHLQQSLLDQSGNATIAFSSNNNNLNPPVVETMSSLFPRYPSFLGGAQLQLFSANSNSSKQTDRVE</sequence>
<name>A0ABD0ZQ43_CARAN</name>
<keyword evidence="4" id="KW-0804">Transcription</keyword>
<comment type="caution">
    <text evidence="7">The sequence shown here is derived from an EMBL/GenBank/DDBJ whole genome shotgun (WGS) entry which is preliminary data.</text>
</comment>
<evidence type="ECO:0000256" key="2">
    <source>
        <dbReference type="ARBA" id="ARBA00023015"/>
    </source>
</evidence>
<keyword evidence="2" id="KW-0805">Transcription regulation</keyword>
<dbReference type="PANTHER" id="PTHR31072:SF231">
    <property type="entry name" value="TRANSCRIPTION FACTOR TCP17"/>
    <property type="match status" value="1"/>
</dbReference>
<dbReference type="PROSITE" id="PS51369">
    <property type="entry name" value="TCP"/>
    <property type="match status" value="1"/>
</dbReference>
<keyword evidence="8" id="KW-1185">Reference proteome</keyword>
<dbReference type="GO" id="GO:0005634">
    <property type="term" value="C:nucleus"/>
    <property type="evidence" value="ECO:0007669"/>
    <property type="project" value="UniProtKB-SubCell"/>
</dbReference>
<comment type="subcellular location">
    <subcellularLocation>
        <location evidence="1">Nucleus</location>
    </subcellularLocation>
</comment>
<dbReference type="Pfam" id="PF03634">
    <property type="entry name" value="TCP"/>
    <property type="match status" value="1"/>
</dbReference>
<dbReference type="PANTHER" id="PTHR31072">
    <property type="entry name" value="TRANSCRIPTION FACTOR TCP4-RELATED"/>
    <property type="match status" value="1"/>
</dbReference>
<evidence type="ECO:0000313" key="7">
    <source>
        <dbReference type="EMBL" id="KAL1196757.1"/>
    </source>
</evidence>
<evidence type="ECO:0000313" key="8">
    <source>
        <dbReference type="Proteomes" id="UP001558713"/>
    </source>
</evidence>
<protein>
    <submittedName>
        <fullName evidence="7">Transcription factor TCP17</fullName>
    </submittedName>
</protein>
<feature type="domain" description="TCP" evidence="6">
    <location>
        <begin position="42"/>
        <end position="100"/>
    </location>
</feature>
<evidence type="ECO:0000259" key="6">
    <source>
        <dbReference type="PROSITE" id="PS51369"/>
    </source>
</evidence>
<evidence type="ECO:0000256" key="5">
    <source>
        <dbReference type="ARBA" id="ARBA00023242"/>
    </source>
</evidence>
<organism evidence="7 8">
    <name type="scientific">Cardamine amara subsp. amara</name>
    <dbReference type="NCBI Taxonomy" id="228776"/>
    <lineage>
        <taxon>Eukaryota</taxon>
        <taxon>Viridiplantae</taxon>
        <taxon>Streptophyta</taxon>
        <taxon>Embryophyta</taxon>
        <taxon>Tracheophyta</taxon>
        <taxon>Spermatophyta</taxon>
        <taxon>Magnoliopsida</taxon>
        <taxon>eudicotyledons</taxon>
        <taxon>Gunneridae</taxon>
        <taxon>Pentapetalae</taxon>
        <taxon>rosids</taxon>
        <taxon>malvids</taxon>
        <taxon>Brassicales</taxon>
        <taxon>Brassicaceae</taxon>
        <taxon>Cardamineae</taxon>
        <taxon>Cardamine</taxon>
    </lineage>
</organism>
<evidence type="ECO:0000256" key="4">
    <source>
        <dbReference type="ARBA" id="ARBA00023163"/>
    </source>
</evidence>
<dbReference type="Proteomes" id="UP001558713">
    <property type="component" value="Unassembled WGS sequence"/>
</dbReference>
<dbReference type="InterPro" id="IPR005333">
    <property type="entry name" value="Transcription_factor_TCP"/>
</dbReference>
<dbReference type="AlphaFoldDB" id="A0ABD0ZQ43"/>
<reference evidence="7 8" key="1">
    <citation type="submission" date="2024-04" db="EMBL/GenBank/DDBJ databases">
        <title>Genome assembly C_amara_ONT_v2.</title>
        <authorList>
            <person name="Yant L."/>
            <person name="Moore C."/>
            <person name="Slenker M."/>
        </authorList>
    </citation>
    <scope>NUCLEOTIDE SEQUENCE [LARGE SCALE GENOMIC DNA]</scope>
    <source>
        <tissue evidence="7">Leaf</tissue>
    </source>
</reference>
<gene>
    <name evidence="7" type="ORF">V5N11_024575</name>
</gene>
<keyword evidence="3" id="KW-0238">DNA-binding</keyword>
<proteinExistence type="predicted"/>
<dbReference type="EMBL" id="JBANAX010000696">
    <property type="protein sequence ID" value="KAL1196757.1"/>
    <property type="molecule type" value="Genomic_DNA"/>
</dbReference>
<keyword evidence="5" id="KW-0539">Nucleus</keyword>
<dbReference type="InterPro" id="IPR017887">
    <property type="entry name" value="TF_TCP_subgr"/>
</dbReference>
<evidence type="ECO:0000256" key="3">
    <source>
        <dbReference type="ARBA" id="ARBA00023125"/>
    </source>
</evidence>
<dbReference type="GO" id="GO:0003677">
    <property type="term" value="F:DNA binding"/>
    <property type="evidence" value="ECO:0007669"/>
    <property type="project" value="UniProtKB-KW"/>
</dbReference>
<accession>A0ABD0ZQ43</accession>